<feature type="coiled-coil region" evidence="2">
    <location>
        <begin position="30"/>
        <end position="67"/>
    </location>
</feature>
<proteinExistence type="predicted"/>
<evidence type="ECO:0000313" key="6">
    <source>
        <dbReference type="Proteomes" id="UP000050761"/>
    </source>
</evidence>
<evidence type="ECO:0000313" key="5">
    <source>
        <dbReference type="EMBL" id="VDO87284.1"/>
    </source>
</evidence>
<evidence type="ECO:0000313" key="7">
    <source>
        <dbReference type="WBParaSite" id="HPBE_0001105401-mRNA-1"/>
    </source>
</evidence>
<dbReference type="SUPFAM" id="SSF57756">
    <property type="entry name" value="Retrovirus zinc finger-like domains"/>
    <property type="match status" value="1"/>
</dbReference>
<dbReference type="Gene3D" id="4.10.60.10">
    <property type="entry name" value="Zinc finger, CCHC-type"/>
    <property type="match status" value="1"/>
</dbReference>
<feature type="region of interest" description="Disordered" evidence="3">
    <location>
        <begin position="279"/>
        <end position="320"/>
    </location>
</feature>
<dbReference type="SMART" id="SM00343">
    <property type="entry name" value="ZnF_C2HC"/>
    <property type="match status" value="1"/>
</dbReference>
<keyword evidence="6" id="KW-1185">Reference proteome</keyword>
<feature type="compositionally biased region" description="Basic and acidic residues" evidence="3">
    <location>
        <begin position="290"/>
        <end position="304"/>
    </location>
</feature>
<name>A0A3P7ZT78_HELPZ</name>
<dbReference type="InterPro" id="IPR001969">
    <property type="entry name" value="Aspartic_peptidase_AS"/>
</dbReference>
<dbReference type="InterPro" id="IPR036875">
    <property type="entry name" value="Znf_CCHC_sf"/>
</dbReference>
<dbReference type="EMBL" id="UZAH01026969">
    <property type="protein sequence ID" value="VDO87284.1"/>
    <property type="molecule type" value="Genomic_DNA"/>
</dbReference>
<keyword evidence="1" id="KW-0479">Metal-binding</keyword>
<reference evidence="5 6" key="1">
    <citation type="submission" date="2018-11" db="EMBL/GenBank/DDBJ databases">
        <authorList>
            <consortium name="Pathogen Informatics"/>
        </authorList>
    </citation>
    <scope>NUCLEOTIDE SEQUENCE [LARGE SCALE GENOMIC DNA]</scope>
</reference>
<dbReference type="AlphaFoldDB" id="A0A3P7ZT78"/>
<dbReference type="PROSITE" id="PS50158">
    <property type="entry name" value="ZF_CCHC"/>
    <property type="match status" value="1"/>
</dbReference>
<sequence>MGEGCTEEPRVQYKGRRCGAISGAPRAKENELLQEQGRRQQAELEELIRIKRQLAEREDEVARLRRQLVASGTPAKAGADEYSAEGPRQQWTVRAVDDRRALEDNDSPRSRESGRWVDGVWSERYLALPEVRPYSGEDPAYRFSAFLESFVLKYPRDSWGDAELGVLWSGLVEAMRQVCRAEWRHDRIVALGELKTLRKREGQGVADFCVELEQLTRRAHPHMDEVALDAERAQLLFEQLAHWGDSYHLMEALESENHAYDRLKQTALGIERRDLTLRRTGVAGRTGSGRSEERHKAKPPRGEAEPTPGKDGSEEPRAAAKGRRQLCYNCHEAGHLAKECPMKGTRSSGTSGRGVVPLSARLLQPACQAIYRTGAGTGAVVPCPLTGKKSTTVVNVFGRKWTGLLDTGSEVSIIPAKVLLKAKEDGHDIDREVVEHHLDPSMRVYDAAGKIMRFVTVVEVKLKEGSDYQREVVAKMLVSRATDDLIILGTNVLPSLGYELERRERDKPALGPETEMVENRYNENELPTDRRESKTACVARRTYLAPGAVVWVGLRGCDPKAEYMLASTHELIYSGVCSVGASGVVEVPVVNRSEEPAVLRAGEAVGRNATEELAAGRVDGTRTAMIVPAVLRVLKKAKRWQRTEVFYYWDFQDLHAGRTFMFDRRIKDVILVLPPAETGVGSWTALVDAVAVWLGAGGRVFLIAGPRTGDDTAWMRVTTQAREFLEKHLKPASHAQICDMLPRGMDVVDMNAPCAVLGIIENEELTVALKRACAFYMACRKQLSPWTQMEALPEVPRRRPPSVDKYPGIRSGRIGKRRCRSPPASCPLRVRH</sequence>
<dbReference type="PROSITE" id="PS00141">
    <property type="entry name" value="ASP_PROTEASE"/>
    <property type="match status" value="1"/>
</dbReference>
<keyword evidence="1" id="KW-0862">Zinc</keyword>
<reference evidence="7" key="2">
    <citation type="submission" date="2019-09" db="UniProtKB">
        <authorList>
            <consortium name="WormBaseParasite"/>
        </authorList>
    </citation>
    <scope>IDENTIFICATION</scope>
</reference>
<dbReference type="OrthoDB" id="3863715at2759"/>
<dbReference type="GO" id="GO:0008270">
    <property type="term" value="F:zinc ion binding"/>
    <property type="evidence" value="ECO:0007669"/>
    <property type="project" value="UniProtKB-KW"/>
</dbReference>
<dbReference type="GO" id="GO:0003676">
    <property type="term" value="F:nucleic acid binding"/>
    <property type="evidence" value="ECO:0007669"/>
    <property type="project" value="InterPro"/>
</dbReference>
<feature type="domain" description="CCHC-type" evidence="4">
    <location>
        <begin position="327"/>
        <end position="341"/>
    </location>
</feature>
<organism evidence="5">
    <name type="scientific">Heligmosomoides polygyrus</name>
    <name type="common">Parasitic roundworm</name>
    <dbReference type="NCBI Taxonomy" id="6339"/>
    <lineage>
        <taxon>Eukaryota</taxon>
        <taxon>Metazoa</taxon>
        <taxon>Ecdysozoa</taxon>
        <taxon>Nematoda</taxon>
        <taxon>Chromadorea</taxon>
        <taxon>Rhabditida</taxon>
        <taxon>Rhabditina</taxon>
        <taxon>Rhabditomorpha</taxon>
        <taxon>Strongyloidea</taxon>
        <taxon>Heligmosomidae</taxon>
        <taxon>Heligmosomoides</taxon>
    </lineage>
</organism>
<evidence type="ECO:0000256" key="2">
    <source>
        <dbReference type="SAM" id="Coils"/>
    </source>
</evidence>
<evidence type="ECO:0000256" key="3">
    <source>
        <dbReference type="SAM" id="MobiDB-lite"/>
    </source>
</evidence>
<accession>A0A3P7ZT78</accession>
<evidence type="ECO:0000259" key="4">
    <source>
        <dbReference type="PROSITE" id="PS50158"/>
    </source>
</evidence>
<dbReference type="GO" id="GO:0006508">
    <property type="term" value="P:proteolysis"/>
    <property type="evidence" value="ECO:0007669"/>
    <property type="project" value="InterPro"/>
</dbReference>
<dbReference type="GO" id="GO:0005737">
    <property type="term" value="C:cytoplasm"/>
    <property type="evidence" value="ECO:0007669"/>
    <property type="project" value="UniProtKB-ARBA"/>
</dbReference>
<gene>
    <name evidence="5" type="ORF">HPBE_LOCUS11055</name>
</gene>
<dbReference type="GO" id="GO:0004190">
    <property type="term" value="F:aspartic-type endopeptidase activity"/>
    <property type="evidence" value="ECO:0007669"/>
    <property type="project" value="InterPro"/>
</dbReference>
<keyword evidence="1" id="KW-0863">Zinc-finger</keyword>
<dbReference type="Pfam" id="PF00098">
    <property type="entry name" value="zf-CCHC"/>
    <property type="match status" value="1"/>
</dbReference>
<dbReference type="GO" id="GO:0019899">
    <property type="term" value="F:enzyme binding"/>
    <property type="evidence" value="ECO:0007669"/>
    <property type="project" value="UniProtKB-ARBA"/>
</dbReference>
<protein>
    <submittedName>
        <fullName evidence="7">CCHC-type domain-containing protein</fullName>
    </submittedName>
</protein>
<dbReference type="Proteomes" id="UP000050761">
    <property type="component" value="Unassembled WGS sequence"/>
</dbReference>
<dbReference type="InterPro" id="IPR001878">
    <property type="entry name" value="Znf_CCHC"/>
</dbReference>
<evidence type="ECO:0000256" key="1">
    <source>
        <dbReference type="PROSITE-ProRule" id="PRU00047"/>
    </source>
</evidence>
<dbReference type="WBParaSite" id="HPBE_0001105401-mRNA-1">
    <property type="protein sequence ID" value="HPBE_0001105401-mRNA-1"/>
    <property type="gene ID" value="HPBE_0001105401"/>
</dbReference>
<keyword evidence="2" id="KW-0175">Coiled coil</keyword>